<gene>
    <name evidence="1" type="ORF">CYMTET_15326</name>
</gene>
<protein>
    <submittedName>
        <fullName evidence="1">Uncharacterized protein</fullName>
    </submittedName>
</protein>
<evidence type="ECO:0000313" key="2">
    <source>
        <dbReference type="Proteomes" id="UP001190700"/>
    </source>
</evidence>
<name>A0AAE0GES4_9CHLO</name>
<dbReference type="EMBL" id="LGRX02006466">
    <property type="protein sequence ID" value="KAK3276615.1"/>
    <property type="molecule type" value="Genomic_DNA"/>
</dbReference>
<dbReference type="AlphaFoldDB" id="A0AAE0GES4"/>
<evidence type="ECO:0000313" key="1">
    <source>
        <dbReference type="EMBL" id="KAK3276615.1"/>
    </source>
</evidence>
<comment type="caution">
    <text evidence="1">The sequence shown here is derived from an EMBL/GenBank/DDBJ whole genome shotgun (WGS) entry which is preliminary data.</text>
</comment>
<keyword evidence="2" id="KW-1185">Reference proteome</keyword>
<sequence>MPREGYRYLHEHSSSSFSTRSAYKPGFVCLLLTAGIFNYHATTRLPLFAPPFREQEAFLVPSATSPSPSGINPTTESLSRNFAQIDLTQDPEGVDFADLWNGENLFSYDDGSSIPSQTKLSCKALFLAASSITGKGVVVEFNPWFGHSSRCIGAGLNTSGFVHRLYSYETFRAAVSKEKLKGTRYEHDPSAVKYYRAIWEQTVRPVYPSARAIEGPISKKLSSGDWHKDLVEMLVLKSVRTPGQFFEQVPHVWGHLGIGSIICFMDFAKTFQMELIYAQFVRTGILEALYLDFCASPWIFVARKPLPWERIRNFLPRKYSKDQWRGMFQLVNDDVTRIAEKYRVQSEEKIDCVRHMVSARENRINAVLAGSAIWLDDH</sequence>
<dbReference type="Proteomes" id="UP001190700">
    <property type="component" value="Unassembled WGS sequence"/>
</dbReference>
<organism evidence="1 2">
    <name type="scientific">Cymbomonas tetramitiformis</name>
    <dbReference type="NCBI Taxonomy" id="36881"/>
    <lineage>
        <taxon>Eukaryota</taxon>
        <taxon>Viridiplantae</taxon>
        <taxon>Chlorophyta</taxon>
        <taxon>Pyramimonadophyceae</taxon>
        <taxon>Pyramimonadales</taxon>
        <taxon>Pyramimonadaceae</taxon>
        <taxon>Cymbomonas</taxon>
    </lineage>
</organism>
<reference evidence="1 2" key="1">
    <citation type="journal article" date="2015" name="Genome Biol. Evol.">
        <title>Comparative Genomics of a Bacterivorous Green Alga Reveals Evolutionary Causalities and Consequences of Phago-Mixotrophic Mode of Nutrition.</title>
        <authorList>
            <person name="Burns J.A."/>
            <person name="Paasch A."/>
            <person name="Narechania A."/>
            <person name="Kim E."/>
        </authorList>
    </citation>
    <scope>NUCLEOTIDE SEQUENCE [LARGE SCALE GENOMIC DNA]</scope>
    <source>
        <strain evidence="1 2">PLY_AMNH</strain>
    </source>
</reference>
<accession>A0AAE0GES4</accession>
<proteinExistence type="predicted"/>